<evidence type="ECO:0000313" key="2">
    <source>
        <dbReference type="Proteomes" id="UP000233551"/>
    </source>
</evidence>
<dbReference type="AlphaFoldDB" id="A0A2I0JRA5"/>
<dbReference type="EMBL" id="PGOL01001340">
    <property type="protein sequence ID" value="PKI58828.1"/>
    <property type="molecule type" value="Genomic_DNA"/>
</dbReference>
<name>A0A2I0JRA5_PUNGR</name>
<protein>
    <submittedName>
        <fullName evidence="1">Uncharacterized protein</fullName>
    </submittedName>
</protein>
<dbReference type="STRING" id="22663.A0A2I0JRA5"/>
<reference evidence="1 2" key="1">
    <citation type="submission" date="2017-11" db="EMBL/GenBank/DDBJ databases">
        <title>De-novo sequencing of pomegranate (Punica granatum L.) genome.</title>
        <authorList>
            <person name="Akparov Z."/>
            <person name="Amiraslanov A."/>
            <person name="Hajiyeva S."/>
            <person name="Abbasov M."/>
            <person name="Kaur K."/>
            <person name="Hamwieh A."/>
            <person name="Solovyev V."/>
            <person name="Salamov A."/>
            <person name="Braich B."/>
            <person name="Kosarev P."/>
            <person name="Mahmoud A."/>
            <person name="Hajiyev E."/>
            <person name="Babayeva S."/>
            <person name="Izzatullayeva V."/>
            <person name="Mammadov A."/>
            <person name="Mammadov A."/>
            <person name="Sharifova S."/>
            <person name="Ojaghi J."/>
            <person name="Eynullazada K."/>
            <person name="Bayramov B."/>
            <person name="Abdulazimova A."/>
            <person name="Shahmuradov I."/>
        </authorList>
    </citation>
    <scope>NUCLEOTIDE SEQUENCE [LARGE SCALE GENOMIC DNA]</scope>
    <source>
        <strain evidence="2">cv. AG2017</strain>
        <tissue evidence="1">Leaf</tissue>
    </source>
</reference>
<dbReference type="Proteomes" id="UP000233551">
    <property type="component" value="Unassembled WGS sequence"/>
</dbReference>
<proteinExistence type="predicted"/>
<gene>
    <name evidence="1" type="ORF">CRG98_020818</name>
</gene>
<organism evidence="1 2">
    <name type="scientific">Punica granatum</name>
    <name type="common">Pomegranate</name>
    <dbReference type="NCBI Taxonomy" id="22663"/>
    <lineage>
        <taxon>Eukaryota</taxon>
        <taxon>Viridiplantae</taxon>
        <taxon>Streptophyta</taxon>
        <taxon>Embryophyta</taxon>
        <taxon>Tracheophyta</taxon>
        <taxon>Spermatophyta</taxon>
        <taxon>Magnoliopsida</taxon>
        <taxon>eudicotyledons</taxon>
        <taxon>Gunneridae</taxon>
        <taxon>Pentapetalae</taxon>
        <taxon>rosids</taxon>
        <taxon>malvids</taxon>
        <taxon>Myrtales</taxon>
        <taxon>Lythraceae</taxon>
        <taxon>Punica</taxon>
    </lineage>
</organism>
<dbReference type="PANTHER" id="PTHR36486">
    <property type="entry name" value="OS01G0977800 PROTEIN"/>
    <property type="match status" value="1"/>
</dbReference>
<dbReference type="InterPro" id="IPR053057">
    <property type="entry name" value="XLG_GTP-binding"/>
</dbReference>
<evidence type="ECO:0000313" key="1">
    <source>
        <dbReference type="EMBL" id="PKI58828.1"/>
    </source>
</evidence>
<sequence length="172" mass="19548">MPEGRKCISCIGFRIDDSKRDSLGRCSRMLKRLLTDMEVKRVMGSEISCPSNQLPPNLVYVNDEPLNQVALALLQSCPNPPKKLRPGRYWYDKASGYWGKEGQKPCDIITAQLNSIGGQLQRNASNGNTNILINRREITREEVWMLKIKMVHTKKRARKMSLVDSQSSNRLG</sequence>
<accession>A0A2I0JRA5</accession>
<dbReference type="PANTHER" id="PTHR36486:SF4">
    <property type="entry name" value="PH DOMAIN-CONTAINING PROTEIN"/>
    <property type="match status" value="1"/>
</dbReference>
<comment type="caution">
    <text evidence="1">The sequence shown here is derived from an EMBL/GenBank/DDBJ whole genome shotgun (WGS) entry which is preliminary data.</text>
</comment>
<keyword evidence="2" id="KW-1185">Reference proteome</keyword>